<name>A0A8H2W7H9_9AGAM</name>
<comment type="similarity">
    <text evidence="1">Belongs to the saccharopine dehydrogenase family.</text>
</comment>
<dbReference type="PANTHER" id="PTHR12286">
    <property type="entry name" value="SACCHAROPINE DEHYDROGENASE-LIKE OXIDOREDUCTASE"/>
    <property type="match status" value="1"/>
</dbReference>
<evidence type="ECO:0000313" key="4">
    <source>
        <dbReference type="EMBL" id="CAE6334717.1"/>
    </source>
</evidence>
<dbReference type="GO" id="GO:0005886">
    <property type="term" value="C:plasma membrane"/>
    <property type="evidence" value="ECO:0007669"/>
    <property type="project" value="TreeGrafter"/>
</dbReference>
<evidence type="ECO:0000259" key="3">
    <source>
        <dbReference type="Pfam" id="PF03435"/>
    </source>
</evidence>
<evidence type="ECO:0000256" key="2">
    <source>
        <dbReference type="SAM" id="Phobius"/>
    </source>
</evidence>
<comment type="caution">
    <text evidence="4">The sequence shown here is derived from an EMBL/GenBank/DDBJ whole genome shotgun (WGS) entry which is preliminary data.</text>
</comment>
<dbReference type="InterPro" id="IPR005097">
    <property type="entry name" value="Sacchrp_dh_NADP-bd"/>
</dbReference>
<feature type="domain" description="Saccharopine dehydrogenase NADP binding" evidence="3">
    <location>
        <begin position="418"/>
        <end position="540"/>
    </location>
</feature>
<dbReference type="GO" id="GO:0005739">
    <property type="term" value="C:mitochondrion"/>
    <property type="evidence" value="ECO:0007669"/>
    <property type="project" value="TreeGrafter"/>
</dbReference>
<keyword evidence="2" id="KW-0812">Transmembrane</keyword>
<dbReference type="EMBL" id="CAJMWS010000001">
    <property type="protein sequence ID" value="CAE6334717.1"/>
    <property type="molecule type" value="Genomic_DNA"/>
</dbReference>
<dbReference type="InterPro" id="IPR051276">
    <property type="entry name" value="Saccharopine_DH-like_oxidrdct"/>
</dbReference>
<dbReference type="InterPro" id="IPR036291">
    <property type="entry name" value="NAD(P)-bd_dom_sf"/>
</dbReference>
<dbReference type="Pfam" id="PF03435">
    <property type="entry name" value="Sacchrp_dh_NADP"/>
    <property type="match status" value="2"/>
</dbReference>
<proteinExistence type="inferred from homology"/>
<evidence type="ECO:0000313" key="5">
    <source>
        <dbReference type="Proteomes" id="UP000663846"/>
    </source>
</evidence>
<dbReference type="GO" id="GO:0005811">
    <property type="term" value="C:lipid droplet"/>
    <property type="evidence" value="ECO:0007669"/>
    <property type="project" value="TreeGrafter"/>
</dbReference>
<reference evidence="4" key="1">
    <citation type="submission" date="2021-01" db="EMBL/GenBank/DDBJ databases">
        <authorList>
            <person name="Kaushik A."/>
        </authorList>
    </citation>
    <scope>NUCLEOTIDE SEQUENCE</scope>
    <source>
        <strain evidence="4">AG1-1C</strain>
    </source>
</reference>
<organism evidence="4 5">
    <name type="scientific">Rhizoctonia solani</name>
    <dbReference type="NCBI Taxonomy" id="456999"/>
    <lineage>
        <taxon>Eukaryota</taxon>
        <taxon>Fungi</taxon>
        <taxon>Dikarya</taxon>
        <taxon>Basidiomycota</taxon>
        <taxon>Agaricomycotina</taxon>
        <taxon>Agaricomycetes</taxon>
        <taxon>Cantharellales</taxon>
        <taxon>Ceratobasidiaceae</taxon>
        <taxon>Rhizoctonia</taxon>
    </lineage>
</organism>
<feature type="transmembrane region" description="Helical" evidence="2">
    <location>
        <begin position="273"/>
        <end position="293"/>
    </location>
</feature>
<feature type="transmembrane region" description="Helical" evidence="2">
    <location>
        <begin position="688"/>
        <end position="710"/>
    </location>
</feature>
<dbReference type="GO" id="GO:0009247">
    <property type="term" value="P:glycolipid biosynthetic process"/>
    <property type="evidence" value="ECO:0007669"/>
    <property type="project" value="TreeGrafter"/>
</dbReference>
<dbReference type="SUPFAM" id="SSF51735">
    <property type="entry name" value="NAD(P)-binding Rossmann-fold domains"/>
    <property type="match status" value="2"/>
</dbReference>
<dbReference type="OrthoDB" id="275000at2759"/>
<gene>
    <name evidence="4" type="ORF">RDB_LOCUS9</name>
</gene>
<protein>
    <recommendedName>
        <fullName evidence="3">Saccharopine dehydrogenase NADP binding domain-containing protein</fullName>
    </recommendedName>
</protein>
<dbReference type="AlphaFoldDB" id="A0A8H2W7H9"/>
<feature type="domain" description="Saccharopine dehydrogenase NADP binding" evidence="3">
    <location>
        <begin position="8"/>
        <end position="112"/>
    </location>
</feature>
<dbReference type="PANTHER" id="PTHR12286:SF5">
    <property type="entry name" value="SACCHAROPINE DEHYDROGENASE-LIKE OXIDOREDUCTASE"/>
    <property type="match status" value="1"/>
</dbReference>
<dbReference type="Proteomes" id="UP000663846">
    <property type="component" value="Unassembled WGS sequence"/>
</dbReference>
<dbReference type="Gene3D" id="3.40.50.720">
    <property type="entry name" value="NAD(P)-binding Rossmann-like Domain"/>
    <property type="match status" value="2"/>
</dbReference>
<accession>A0A8H2W7H9</accession>
<sequence length="825" mass="88915">MSEREFDILVIGATGYTGQLIIEYLANHSRAPSLRIALGGRTISKVQELANKYNNVAAIYVDVSKEPSVEEAVAKTRVVINIAGPYWTRGACAKNSVHYVDLTGEAPWVAQIIEEYDYLAHKNKACIVPCSGYDSIPSDLAAHLALRALEKQLGGKLPSHISSTAAHKTKGGISGGTAASIMSAFEEVPREQRAKGLGWGLSPMPAPPGFSALPRMLYSLPHITPTIWGGYFVMSAINASIVRRSWGLRYYQAPKSKCPTFSYTEFMTINGSLISGLLISLTVFFFGAAMALLPPVRWLVKNVLPKSGEGPSPDKLDKGYFGVVNVAEGGGVVVKAIVDGNGDPGYRLTSIMIVESALLLLDPENLTDIGKGGGILTPSVAYGDALAKVLEGTGRFKIGVEVLEDKKTRDMSERLFDILVIGATGYTGRLVVEYLANHSRAHSLRIALGGRTISKVQELANKYKNVGALYVDVGEEQSVKEAVPKARVVMNIAGPYWERGSVVVKACAENGVHYVDLAGEVHWVSDMIEQYDQLAHKNKACIVPSSGYDSIPSDLAAHLALRELEKELAGNLPSHIRSTAAHTFKGGMSGGTATTVLSSFDLPSDQRLKGAGWTLSPIPAPPGFSLLPKILYSLPHIKPKVWGGFFIMSAVNEPVVRRSWGLRQQQVPPSDRPIFSYNEFMSTKGGPIMGILLSFTLFFTIAALTILPPFRWLLKRMSPKSGEGPSPDKLEGGYFGVINVTEAGDIAVKATIDGKGDPSYTLTAIMIAESALLLLDPENLTDVGKQGGLLTPSVAYGDALEKVLERTGRFKIGVEVLDTKDKQRE</sequence>
<keyword evidence="2" id="KW-0472">Membrane</keyword>
<keyword evidence="2" id="KW-1133">Transmembrane helix</keyword>
<evidence type="ECO:0000256" key="1">
    <source>
        <dbReference type="ARBA" id="ARBA00038048"/>
    </source>
</evidence>